<keyword evidence="6 7" id="KW-0067">ATP-binding</keyword>
<evidence type="ECO:0000256" key="8">
    <source>
        <dbReference type="SAM" id="MobiDB-lite"/>
    </source>
</evidence>
<feature type="region of interest" description="Disordered" evidence="8">
    <location>
        <begin position="327"/>
        <end position="422"/>
    </location>
</feature>
<accession>A0A6P2BLN5</accession>
<keyword evidence="11" id="KW-1185">Reference proteome</keyword>
<dbReference type="Pfam" id="PF00069">
    <property type="entry name" value="Pkinase"/>
    <property type="match status" value="1"/>
</dbReference>
<evidence type="ECO:0000256" key="7">
    <source>
        <dbReference type="PROSITE-ProRule" id="PRU10141"/>
    </source>
</evidence>
<dbReference type="CDD" id="cd14014">
    <property type="entry name" value="STKc_PknB_like"/>
    <property type="match status" value="1"/>
</dbReference>
<feature type="compositionally biased region" description="Low complexity" evidence="8">
    <location>
        <begin position="359"/>
        <end position="376"/>
    </location>
</feature>
<dbReference type="Gene3D" id="1.10.510.10">
    <property type="entry name" value="Transferase(Phosphotransferase) domain 1"/>
    <property type="match status" value="1"/>
</dbReference>
<dbReference type="PROSITE" id="PS00107">
    <property type="entry name" value="PROTEIN_KINASE_ATP"/>
    <property type="match status" value="1"/>
</dbReference>
<dbReference type="PANTHER" id="PTHR43289:SF6">
    <property type="entry name" value="SERINE_THREONINE-PROTEIN KINASE NEKL-3"/>
    <property type="match status" value="1"/>
</dbReference>
<dbReference type="Gene3D" id="3.30.200.20">
    <property type="entry name" value="Phosphorylase Kinase, domain 1"/>
    <property type="match status" value="1"/>
</dbReference>
<dbReference type="InterPro" id="IPR011009">
    <property type="entry name" value="Kinase-like_dom_sf"/>
</dbReference>
<dbReference type="InterPro" id="IPR000719">
    <property type="entry name" value="Prot_kinase_dom"/>
</dbReference>
<dbReference type="PROSITE" id="PS50011">
    <property type="entry name" value="PROTEIN_KINASE_DOM"/>
    <property type="match status" value="1"/>
</dbReference>
<dbReference type="PANTHER" id="PTHR43289">
    <property type="entry name" value="MITOGEN-ACTIVATED PROTEIN KINASE KINASE KINASE 20-RELATED"/>
    <property type="match status" value="1"/>
</dbReference>
<evidence type="ECO:0000256" key="2">
    <source>
        <dbReference type="ARBA" id="ARBA00022527"/>
    </source>
</evidence>
<dbReference type="SUPFAM" id="SSF56112">
    <property type="entry name" value="Protein kinase-like (PK-like)"/>
    <property type="match status" value="1"/>
</dbReference>
<keyword evidence="2 10" id="KW-0723">Serine/threonine-protein kinase</keyword>
<evidence type="ECO:0000259" key="9">
    <source>
        <dbReference type="PROSITE" id="PS50011"/>
    </source>
</evidence>
<feature type="compositionally biased region" description="Low complexity" evidence="8">
    <location>
        <begin position="327"/>
        <end position="338"/>
    </location>
</feature>
<dbReference type="InterPro" id="IPR017441">
    <property type="entry name" value="Protein_kinase_ATP_BS"/>
</dbReference>
<evidence type="ECO:0000256" key="3">
    <source>
        <dbReference type="ARBA" id="ARBA00022679"/>
    </source>
</evidence>
<reference evidence="10 11" key="1">
    <citation type="submission" date="2018-11" db="EMBL/GenBank/DDBJ databases">
        <title>Trebonia kvetii gen.nov., sp.nov., a novel acidophilic actinobacterium, and proposal of the new actinobacterial family Treboniaceae fam. nov.</title>
        <authorList>
            <person name="Rapoport D."/>
            <person name="Sagova-Mareckova M."/>
            <person name="Sedlacek I."/>
            <person name="Provaznik J."/>
            <person name="Kralova S."/>
            <person name="Pavlinic D."/>
            <person name="Benes V."/>
            <person name="Kopecky J."/>
        </authorList>
    </citation>
    <scope>NUCLEOTIDE SEQUENCE [LARGE SCALE GENOMIC DNA]</scope>
    <source>
        <strain evidence="10 11">15Tr583</strain>
    </source>
</reference>
<evidence type="ECO:0000256" key="4">
    <source>
        <dbReference type="ARBA" id="ARBA00022741"/>
    </source>
</evidence>
<sequence>MDVAGAERLIMGRYRLGTVLGRGGMGVVWGARDELLSRDVAVKELVWPASWSAEERLAACRRATREAQVAARLSHRNVVRVFDVAEEDGRPWIVMELLPPGSLRDMIDQEGPLSPEHAARIGLDILAALRAAHAEGIVHLDVKPANIAIAPDRAVLTDFGIARTVGPSTITAGLLIGSPCYIAPERARGGRPKPASDLWSLGASLYATVEGHAPFDRDGDALASLTAAVADEPELAIHAGPLLWPVISGLLRKNPDERLDAAAAERMLRRVAYPPAMAATPPAMAVTSPAAPKTRRSLLSAAALAIVASGISAGFALNASPRHATAAGLPAAASTPTPHGTHPKAPGATRVSDRPRQTAPIRSATSPAARAATGHAAAKDGLAVQTASVVRAAPHRAAPGKRHAHHAGGPPGAGHGKGKGKG</sequence>
<dbReference type="AlphaFoldDB" id="A0A6P2BLN5"/>
<protein>
    <recommendedName>
        <fullName evidence="1">non-specific serine/threonine protein kinase</fullName>
        <ecNumber evidence="1">2.7.11.1</ecNumber>
    </recommendedName>
</protein>
<dbReference type="SMART" id="SM00220">
    <property type="entry name" value="S_TKc"/>
    <property type="match status" value="1"/>
</dbReference>
<dbReference type="OrthoDB" id="9762169at2"/>
<evidence type="ECO:0000256" key="1">
    <source>
        <dbReference type="ARBA" id="ARBA00012513"/>
    </source>
</evidence>
<keyword evidence="4 7" id="KW-0547">Nucleotide-binding</keyword>
<evidence type="ECO:0000256" key="5">
    <source>
        <dbReference type="ARBA" id="ARBA00022777"/>
    </source>
</evidence>
<dbReference type="Proteomes" id="UP000460272">
    <property type="component" value="Unassembled WGS sequence"/>
</dbReference>
<dbReference type="GO" id="GO:0005524">
    <property type="term" value="F:ATP binding"/>
    <property type="evidence" value="ECO:0007669"/>
    <property type="project" value="UniProtKB-UniRule"/>
</dbReference>
<feature type="domain" description="Protein kinase" evidence="9">
    <location>
        <begin position="14"/>
        <end position="277"/>
    </location>
</feature>
<feature type="binding site" evidence="7">
    <location>
        <position position="43"/>
    </location>
    <ligand>
        <name>ATP</name>
        <dbReference type="ChEBI" id="CHEBI:30616"/>
    </ligand>
</feature>
<gene>
    <name evidence="10" type="ORF">EAS64_40530</name>
</gene>
<organism evidence="10 11">
    <name type="scientific">Trebonia kvetii</name>
    <dbReference type="NCBI Taxonomy" id="2480626"/>
    <lineage>
        <taxon>Bacteria</taxon>
        <taxon>Bacillati</taxon>
        <taxon>Actinomycetota</taxon>
        <taxon>Actinomycetes</taxon>
        <taxon>Streptosporangiales</taxon>
        <taxon>Treboniaceae</taxon>
        <taxon>Trebonia</taxon>
    </lineage>
</organism>
<dbReference type="EMBL" id="RPFW01000011">
    <property type="protein sequence ID" value="TVY99923.1"/>
    <property type="molecule type" value="Genomic_DNA"/>
</dbReference>
<proteinExistence type="predicted"/>
<comment type="caution">
    <text evidence="10">The sequence shown here is derived from an EMBL/GenBank/DDBJ whole genome shotgun (WGS) entry which is preliminary data.</text>
</comment>
<evidence type="ECO:0000313" key="10">
    <source>
        <dbReference type="EMBL" id="TVY99923.1"/>
    </source>
</evidence>
<evidence type="ECO:0000313" key="11">
    <source>
        <dbReference type="Proteomes" id="UP000460272"/>
    </source>
</evidence>
<dbReference type="GO" id="GO:0004674">
    <property type="term" value="F:protein serine/threonine kinase activity"/>
    <property type="evidence" value="ECO:0007669"/>
    <property type="project" value="UniProtKB-KW"/>
</dbReference>
<name>A0A6P2BLN5_9ACTN</name>
<keyword evidence="5 10" id="KW-0418">Kinase</keyword>
<keyword evidence="3" id="KW-0808">Transferase</keyword>
<dbReference type="EC" id="2.7.11.1" evidence="1"/>
<evidence type="ECO:0000256" key="6">
    <source>
        <dbReference type="ARBA" id="ARBA00022840"/>
    </source>
</evidence>